<reference evidence="2 3" key="1">
    <citation type="journal article" date="2021" name="Environ. Microbiol.">
        <title>Gene family expansions and transcriptome signatures uncover fungal adaptations to wood decay.</title>
        <authorList>
            <person name="Hage H."/>
            <person name="Miyauchi S."/>
            <person name="Viragh M."/>
            <person name="Drula E."/>
            <person name="Min B."/>
            <person name="Chaduli D."/>
            <person name="Navarro D."/>
            <person name="Favel A."/>
            <person name="Norest M."/>
            <person name="Lesage-Meessen L."/>
            <person name="Balint B."/>
            <person name="Merenyi Z."/>
            <person name="de Eugenio L."/>
            <person name="Morin E."/>
            <person name="Martinez A.T."/>
            <person name="Baldrian P."/>
            <person name="Stursova M."/>
            <person name="Martinez M.J."/>
            <person name="Novotny C."/>
            <person name="Magnuson J.K."/>
            <person name="Spatafora J.W."/>
            <person name="Maurice S."/>
            <person name="Pangilinan J."/>
            <person name="Andreopoulos W."/>
            <person name="LaButti K."/>
            <person name="Hundley H."/>
            <person name="Na H."/>
            <person name="Kuo A."/>
            <person name="Barry K."/>
            <person name="Lipzen A."/>
            <person name="Henrissat B."/>
            <person name="Riley R."/>
            <person name="Ahrendt S."/>
            <person name="Nagy L.G."/>
            <person name="Grigoriev I.V."/>
            <person name="Martin F."/>
            <person name="Rosso M.N."/>
        </authorList>
    </citation>
    <scope>NUCLEOTIDE SEQUENCE [LARGE SCALE GENOMIC DNA]</scope>
    <source>
        <strain evidence="2 3">CIRM-BRFM 1785</strain>
    </source>
</reference>
<keyword evidence="1" id="KW-0812">Transmembrane</keyword>
<comment type="caution">
    <text evidence="2">The sequence shown here is derived from an EMBL/GenBank/DDBJ whole genome shotgun (WGS) entry which is preliminary data.</text>
</comment>
<accession>A0ABQ8K9E7</accession>
<dbReference type="EMBL" id="JADCUA010000016">
    <property type="protein sequence ID" value="KAH9833988.1"/>
    <property type="molecule type" value="Genomic_DNA"/>
</dbReference>
<organism evidence="2 3">
    <name type="scientific">Rhodofomes roseus</name>
    <dbReference type="NCBI Taxonomy" id="34475"/>
    <lineage>
        <taxon>Eukaryota</taxon>
        <taxon>Fungi</taxon>
        <taxon>Dikarya</taxon>
        <taxon>Basidiomycota</taxon>
        <taxon>Agaricomycotina</taxon>
        <taxon>Agaricomycetes</taxon>
        <taxon>Polyporales</taxon>
        <taxon>Rhodofomes</taxon>
    </lineage>
</organism>
<keyword evidence="1" id="KW-1133">Transmembrane helix</keyword>
<gene>
    <name evidence="2" type="ORF">C8Q71DRAFT_823420</name>
</gene>
<dbReference type="GeneID" id="72006972"/>
<feature type="transmembrane region" description="Helical" evidence="1">
    <location>
        <begin position="20"/>
        <end position="37"/>
    </location>
</feature>
<evidence type="ECO:0000313" key="3">
    <source>
        <dbReference type="Proteomes" id="UP000814176"/>
    </source>
</evidence>
<dbReference type="RefSeq" id="XP_047776644.1">
    <property type="nucleotide sequence ID" value="XM_047926240.1"/>
</dbReference>
<dbReference type="Proteomes" id="UP000814176">
    <property type="component" value="Unassembled WGS sequence"/>
</dbReference>
<keyword evidence="3" id="KW-1185">Reference proteome</keyword>
<evidence type="ECO:0000256" key="1">
    <source>
        <dbReference type="SAM" id="Phobius"/>
    </source>
</evidence>
<sequence>MNHGLPSDVMDEGRENTVHGVLYWATGLNASCLYQYLKFIQHRIRTCSVFSRSED</sequence>
<proteinExistence type="predicted"/>
<evidence type="ECO:0000313" key="2">
    <source>
        <dbReference type="EMBL" id="KAH9833988.1"/>
    </source>
</evidence>
<keyword evidence="1" id="KW-0472">Membrane</keyword>
<name>A0ABQ8K9E7_9APHY</name>
<protein>
    <submittedName>
        <fullName evidence="2">Uncharacterized protein</fullName>
    </submittedName>
</protein>